<dbReference type="PROSITE" id="PS51257">
    <property type="entry name" value="PROKAR_LIPOPROTEIN"/>
    <property type="match status" value="1"/>
</dbReference>
<dbReference type="EMBL" id="JACRSY010000007">
    <property type="protein sequence ID" value="MBC8579033.1"/>
    <property type="molecule type" value="Genomic_DNA"/>
</dbReference>
<feature type="region of interest" description="Disordered" evidence="1">
    <location>
        <begin position="26"/>
        <end position="48"/>
    </location>
</feature>
<keyword evidence="2" id="KW-0732">Signal</keyword>
<evidence type="ECO:0000256" key="2">
    <source>
        <dbReference type="SAM" id="SignalP"/>
    </source>
</evidence>
<dbReference type="SUPFAM" id="SSF53850">
    <property type="entry name" value="Periplasmic binding protein-like II"/>
    <property type="match status" value="1"/>
</dbReference>
<comment type="caution">
    <text evidence="3">The sequence shown here is derived from an EMBL/GenBank/DDBJ whole genome shotgun (WGS) entry which is preliminary data.</text>
</comment>
<dbReference type="InterPro" id="IPR006059">
    <property type="entry name" value="SBP"/>
</dbReference>
<proteinExistence type="predicted"/>
<protein>
    <submittedName>
        <fullName evidence="3">Extracellular solute-binding protein</fullName>
    </submittedName>
</protein>
<dbReference type="PANTHER" id="PTHR43649:SF12">
    <property type="entry name" value="DIACETYLCHITOBIOSE BINDING PROTEIN DASA"/>
    <property type="match status" value="1"/>
</dbReference>
<name>A0A926EJ63_9FIRM</name>
<dbReference type="PANTHER" id="PTHR43649">
    <property type="entry name" value="ARABINOSE-BINDING PROTEIN-RELATED"/>
    <property type="match status" value="1"/>
</dbReference>
<feature type="signal peptide" evidence="2">
    <location>
        <begin position="1"/>
        <end position="21"/>
    </location>
</feature>
<dbReference type="RefSeq" id="WP_249332186.1">
    <property type="nucleotide sequence ID" value="NZ_JACRSY010000007.1"/>
</dbReference>
<gene>
    <name evidence="3" type="ORF">H8718_05725</name>
</gene>
<sequence length="551" mass="62267">MKLKRMLSKMTTIMMVGVMLVGCTSTGGGNKESSSSKEVTVETAEDGTTREMEGNLYVEGLPIVKEKETFTIAVIGHPLAKDTYENKPAVIKAEEDTNIKIKWMEIPSTGWQEKINIMFASGELPDAIATGIDTSSIVKNLPQLVPVGDYIDKYAPSVAEVYNQYPEIKTMLEQEDGKIYSFMTNTHSSRNDSTSGVLFINKQWLDNLGLEVPTTVEEYYEVLKAFKEKDPNGNGIEDEIPLSFCQQFYASQFRMLLGAFGIKDDGTHIMIEEGKVEFAPEKPEYYEALRYYSKLANEGLLDLEGFSQTQQQYNSKGQQMVVGSFLAFLPNAVVGDANDSQYIPLPPLKSSVAEPIWDGAKNKFAGWSGGFVITKACKNPEALVRWFDYINSDFETKMLWNFGERGVLWEMNDETREYWYVTNLPEGVGKEEYRYSKAAGPHAPMFITLGDLEHFVMKDDPLGKQREACIDIVEPYYPEEVLLPVFESLEVTEEKANLSVEIDNYIKNFVAQSVLSGIDDAKWQEHLNKLEKLNVARYVEMQQATYDKIKQ</sequence>
<feature type="chain" id="PRO_5038710955" evidence="2">
    <location>
        <begin position="22"/>
        <end position="551"/>
    </location>
</feature>
<dbReference type="Pfam" id="PF01547">
    <property type="entry name" value="SBP_bac_1"/>
    <property type="match status" value="1"/>
</dbReference>
<evidence type="ECO:0000313" key="4">
    <source>
        <dbReference type="Proteomes" id="UP000655830"/>
    </source>
</evidence>
<dbReference type="Proteomes" id="UP000655830">
    <property type="component" value="Unassembled WGS sequence"/>
</dbReference>
<evidence type="ECO:0000313" key="3">
    <source>
        <dbReference type="EMBL" id="MBC8579033.1"/>
    </source>
</evidence>
<feature type="compositionally biased region" description="Low complexity" evidence="1">
    <location>
        <begin position="31"/>
        <end position="42"/>
    </location>
</feature>
<accession>A0A926EJ63</accession>
<reference evidence="3" key="1">
    <citation type="submission" date="2020-08" db="EMBL/GenBank/DDBJ databases">
        <title>Genome public.</title>
        <authorList>
            <person name="Liu C."/>
            <person name="Sun Q."/>
        </authorList>
    </citation>
    <scope>NUCLEOTIDE SEQUENCE</scope>
    <source>
        <strain evidence="3">NSJ-12</strain>
    </source>
</reference>
<dbReference type="InterPro" id="IPR050490">
    <property type="entry name" value="Bact_solute-bd_prot1"/>
</dbReference>
<organism evidence="3 4">
    <name type="scientific">Zhenhengia yiwuensis</name>
    <dbReference type="NCBI Taxonomy" id="2763666"/>
    <lineage>
        <taxon>Bacteria</taxon>
        <taxon>Bacillati</taxon>
        <taxon>Bacillota</taxon>
        <taxon>Clostridia</taxon>
        <taxon>Lachnospirales</taxon>
        <taxon>Lachnospiraceae</taxon>
        <taxon>Zhenhengia</taxon>
    </lineage>
</organism>
<keyword evidence="4" id="KW-1185">Reference proteome</keyword>
<evidence type="ECO:0000256" key="1">
    <source>
        <dbReference type="SAM" id="MobiDB-lite"/>
    </source>
</evidence>
<dbReference type="AlphaFoldDB" id="A0A926EJ63"/>
<dbReference type="Gene3D" id="3.40.190.10">
    <property type="entry name" value="Periplasmic binding protein-like II"/>
    <property type="match status" value="2"/>
</dbReference>